<keyword evidence="2" id="KW-1185">Reference proteome</keyword>
<protein>
    <recommendedName>
        <fullName evidence="3">ATP-binding protein</fullName>
    </recommendedName>
</protein>
<dbReference type="InterPro" id="IPR059206">
    <property type="entry name" value="Sll1717-like"/>
</dbReference>
<sequence>MLTTQELRSINFGNEAGDDIEPGELKRYFVELPNIKTFTNLNEKIVIATAKKGIGKSALIQWLSIPDHYLDIKPLIVKIRGADISRERLNLKSTLENPQDYIADWMKRIATIINREIAKNINLALSDDSISLVETAELEGFRSRSIISSLLDRLKLVIEKKQITTEKIPIKNELELLKRFNCNYIIFLIDDLDATFQNKEKELLELSTFFSACRYLLQDVKDISFRITMRSDVWPIIRRFDESLDKVEQYVQELKWSESVFKQLLYKRLEYEFNKNKIARKKEYYTSYKDNYYLNQVFEKQMEWGAKLQYTYRVLYTLSYSRPRWGIQLCKLAQKQALSENKTLINRNILTTVWGEYGKKRISDLISEHKHQSKDIEEIINAFRGVERRLSRDELILTIKNKILNHLSTIIDGEKVNSPLQIGHFLYRIGFIVARSNIETDQYHHYYFEEMPDFLSNRTNSDFGMEWEIHPCFRQALDIVKLNESKLAKNKHR</sequence>
<name>A0ABY2NZ63_9LEPT</name>
<proteinExistence type="predicted"/>
<gene>
    <name evidence="1" type="ORF">EHR01_10130</name>
</gene>
<organism evidence="1 2">
    <name type="scientific">Leptospira mtsangambouensis</name>
    <dbReference type="NCBI Taxonomy" id="2484912"/>
    <lineage>
        <taxon>Bacteria</taxon>
        <taxon>Pseudomonadati</taxon>
        <taxon>Spirochaetota</taxon>
        <taxon>Spirochaetia</taxon>
        <taxon>Leptospirales</taxon>
        <taxon>Leptospiraceae</taxon>
        <taxon>Leptospira</taxon>
    </lineage>
</organism>
<reference evidence="2" key="1">
    <citation type="journal article" date="2019" name="PLoS Negl. Trop. Dis.">
        <title>Revisiting the worldwide diversity of Leptospira species in the environment.</title>
        <authorList>
            <person name="Vincent A.T."/>
            <person name="Schiettekatte O."/>
            <person name="Bourhy P."/>
            <person name="Veyrier F.J."/>
            <person name="Picardeau M."/>
        </authorList>
    </citation>
    <scope>NUCLEOTIDE SEQUENCE [LARGE SCALE GENOMIC DNA]</scope>
    <source>
        <strain evidence="2">201601298</strain>
    </source>
</reference>
<dbReference type="EMBL" id="RQHK01000007">
    <property type="protein sequence ID" value="TGM74764.1"/>
    <property type="molecule type" value="Genomic_DNA"/>
</dbReference>
<evidence type="ECO:0008006" key="3">
    <source>
        <dbReference type="Google" id="ProtNLM"/>
    </source>
</evidence>
<evidence type="ECO:0000313" key="1">
    <source>
        <dbReference type="EMBL" id="TGM74764.1"/>
    </source>
</evidence>
<comment type="caution">
    <text evidence="1">The sequence shown here is derived from an EMBL/GenBank/DDBJ whole genome shotgun (WGS) entry which is preliminary data.</text>
</comment>
<evidence type="ECO:0000313" key="2">
    <source>
        <dbReference type="Proteomes" id="UP000297940"/>
    </source>
</evidence>
<accession>A0ABY2NZ63</accession>
<dbReference type="RefSeq" id="WP_135694678.1">
    <property type="nucleotide sequence ID" value="NZ_RQHK01000007.1"/>
</dbReference>
<dbReference type="Proteomes" id="UP000297940">
    <property type="component" value="Unassembled WGS sequence"/>
</dbReference>
<dbReference type="NCBIfam" id="NF047389">
    <property type="entry name" value="ATPase_Sll1717"/>
    <property type="match status" value="1"/>
</dbReference>